<accession>X1JSJ9</accession>
<gene>
    <name evidence="1" type="ORF">S03H2_69474</name>
</gene>
<proteinExistence type="predicted"/>
<sequence>MNEPEVLPDNDDYAKMSPDEVVRAFFETFSSQDFN</sequence>
<evidence type="ECO:0000313" key="1">
    <source>
        <dbReference type="EMBL" id="GAH97716.1"/>
    </source>
</evidence>
<feature type="non-terminal residue" evidence="1">
    <location>
        <position position="35"/>
    </location>
</feature>
<reference evidence="1" key="1">
    <citation type="journal article" date="2014" name="Front. Microbiol.">
        <title>High frequency of phylogenetically diverse reductive dehalogenase-homologous genes in deep subseafloor sedimentary metagenomes.</title>
        <authorList>
            <person name="Kawai M."/>
            <person name="Futagami T."/>
            <person name="Toyoda A."/>
            <person name="Takaki Y."/>
            <person name="Nishi S."/>
            <person name="Hori S."/>
            <person name="Arai W."/>
            <person name="Tsubouchi T."/>
            <person name="Morono Y."/>
            <person name="Uchiyama I."/>
            <person name="Ito T."/>
            <person name="Fujiyama A."/>
            <person name="Inagaki F."/>
            <person name="Takami H."/>
        </authorList>
    </citation>
    <scope>NUCLEOTIDE SEQUENCE</scope>
    <source>
        <strain evidence="1">Expedition CK06-06</strain>
    </source>
</reference>
<name>X1JSJ9_9ZZZZ</name>
<protein>
    <submittedName>
        <fullName evidence="1">Uncharacterized protein</fullName>
    </submittedName>
</protein>
<comment type="caution">
    <text evidence="1">The sequence shown here is derived from an EMBL/GenBank/DDBJ whole genome shotgun (WGS) entry which is preliminary data.</text>
</comment>
<dbReference type="AlphaFoldDB" id="X1JSJ9"/>
<organism evidence="1">
    <name type="scientific">marine sediment metagenome</name>
    <dbReference type="NCBI Taxonomy" id="412755"/>
    <lineage>
        <taxon>unclassified sequences</taxon>
        <taxon>metagenomes</taxon>
        <taxon>ecological metagenomes</taxon>
    </lineage>
</organism>
<dbReference type="EMBL" id="BARU01045911">
    <property type="protein sequence ID" value="GAH97716.1"/>
    <property type="molecule type" value="Genomic_DNA"/>
</dbReference>